<evidence type="ECO:0000256" key="1">
    <source>
        <dbReference type="ARBA" id="ARBA00004141"/>
    </source>
</evidence>
<feature type="transmembrane region" description="Helical" evidence="5">
    <location>
        <begin position="6"/>
        <end position="26"/>
    </location>
</feature>
<dbReference type="InterPro" id="IPR012340">
    <property type="entry name" value="NA-bd_OB-fold"/>
</dbReference>
<keyword evidence="3 5" id="KW-1133">Transmembrane helix</keyword>
<dbReference type="Proteomes" id="UP000185678">
    <property type="component" value="Unassembled WGS sequence"/>
</dbReference>
<feature type="transmembrane region" description="Helical" evidence="5">
    <location>
        <begin position="58"/>
        <end position="78"/>
    </location>
</feature>
<dbReference type="Pfam" id="PF01957">
    <property type="entry name" value="NfeD"/>
    <property type="match status" value="1"/>
</dbReference>
<evidence type="ECO:0000256" key="3">
    <source>
        <dbReference type="ARBA" id="ARBA00022989"/>
    </source>
</evidence>
<dbReference type="RefSeq" id="WP_076400494.1">
    <property type="nucleotide sequence ID" value="NZ_FTOA01000004.1"/>
</dbReference>
<protein>
    <recommendedName>
        <fullName evidence="6">NfeD-like C-terminal domain-containing protein</fullName>
    </recommendedName>
</protein>
<reference evidence="7 8" key="1">
    <citation type="submission" date="2017-01" db="EMBL/GenBank/DDBJ databases">
        <authorList>
            <person name="Mah S.A."/>
            <person name="Swanson W.J."/>
            <person name="Moy G.W."/>
            <person name="Vacquier V.D."/>
        </authorList>
    </citation>
    <scope>NUCLEOTIDE SEQUENCE [LARGE SCALE GENOMIC DNA]</scope>
    <source>
        <strain evidence="7 8">DSM 11589</strain>
    </source>
</reference>
<gene>
    <name evidence="7" type="ORF">SAMN05421779_10422</name>
</gene>
<evidence type="ECO:0000256" key="5">
    <source>
        <dbReference type="SAM" id="Phobius"/>
    </source>
</evidence>
<dbReference type="GO" id="GO:0005886">
    <property type="term" value="C:plasma membrane"/>
    <property type="evidence" value="ECO:0007669"/>
    <property type="project" value="TreeGrafter"/>
</dbReference>
<proteinExistence type="predicted"/>
<dbReference type="PANTHER" id="PTHR33507">
    <property type="entry name" value="INNER MEMBRANE PROTEIN YBBJ"/>
    <property type="match status" value="1"/>
</dbReference>
<accession>A0A1N7MC41</accession>
<dbReference type="AlphaFoldDB" id="A0A1N7MC41"/>
<keyword evidence="8" id="KW-1185">Reference proteome</keyword>
<organism evidence="7 8">
    <name type="scientific">Insolitispirillum peregrinum</name>
    <dbReference type="NCBI Taxonomy" id="80876"/>
    <lineage>
        <taxon>Bacteria</taxon>
        <taxon>Pseudomonadati</taxon>
        <taxon>Pseudomonadota</taxon>
        <taxon>Alphaproteobacteria</taxon>
        <taxon>Rhodospirillales</taxon>
        <taxon>Novispirillaceae</taxon>
        <taxon>Insolitispirillum</taxon>
    </lineage>
</organism>
<dbReference type="EMBL" id="FTOA01000004">
    <property type="protein sequence ID" value="SIS83637.1"/>
    <property type="molecule type" value="Genomic_DNA"/>
</dbReference>
<evidence type="ECO:0000259" key="6">
    <source>
        <dbReference type="Pfam" id="PF01957"/>
    </source>
</evidence>
<keyword evidence="2 5" id="KW-0812">Transmembrane</keyword>
<dbReference type="PANTHER" id="PTHR33507:SF3">
    <property type="entry name" value="INNER MEMBRANE PROTEIN YBBJ"/>
    <property type="match status" value="1"/>
</dbReference>
<feature type="transmembrane region" description="Helical" evidence="5">
    <location>
        <begin position="33"/>
        <end position="52"/>
    </location>
</feature>
<dbReference type="STRING" id="80876.SAMN05421779_10422"/>
<evidence type="ECO:0000256" key="4">
    <source>
        <dbReference type="ARBA" id="ARBA00023136"/>
    </source>
</evidence>
<keyword evidence="4 5" id="KW-0472">Membrane</keyword>
<dbReference type="InterPro" id="IPR052165">
    <property type="entry name" value="Membrane_assoc_protease"/>
</dbReference>
<dbReference type="Gene3D" id="2.40.50.140">
    <property type="entry name" value="Nucleic acid-binding proteins"/>
    <property type="match status" value="1"/>
</dbReference>
<comment type="subcellular location">
    <subcellularLocation>
        <location evidence="1">Membrane</location>
        <topology evidence="1">Multi-pass membrane protein</topology>
    </subcellularLocation>
</comment>
<feature type="domain" description="NfeD-like C-terminal" evidence="6">
    <location>
        <begin position="97"/>
        <end position="154"/>
    </location>
</feature>
<dbReference type="OrthoDB" id="9810336at2"/>
<evidence type="ECO:0000256" key="2">
    <source>
        <dbReference type="ARBA" id="ARBA00022692"/>
    </source>
</evidence>
<evidence type="ECO:0000313" key="7">
    <source>
        <dbReference type="EMBL" id="SIS83637.1"/>
    </source>
</evidence>
<sequence length="156" mass="15889">MSWDGLWSTGFGPWGWLALGVALLALEAAVSGFFLLWFAIGALLTAGVAAVLPGGLSLQITVFSVVSVLALLVGRPLVARRQDAAAAAANGLNRRSDAVIGLTVVLVTPLLHGQGRVQVGDGEWSARCVDGGDLPAGATVVIDGVDGNTLLVRPHG</sequence>
<name>A0A1N7MC41_9PROT</name>
<evidence type="ECO:0000313" key="8">
    <source>
        <dbReference type="Proteomes" id="UP000185678"/>
    </source>
</evidence>
<dbReference type="InterPro" id="IPR002810">
    <property type="entry name" value="NfeD-like_C"/>
</dbReference>